<dbReference type="SUPFAM" id="SSF55347">
    <property type="entry name" value="Glyceraldehyde-3-phosphate dehydrogenase-like, C-terminal domain"/>
    <property type="match status" value="1"/>
</dbReference>
<accession>T1BES4</accession>
<evidence type="ECO:0000313" key="2">
    <source>
        <dbReference type="EMBL" id="EQD71451.1"/>
    </source>
</evidence>
<dbReference type="InterPro" id="IPR055170">
    <property type="entry name" value="GFO_IDH_MocA-like_dom"/>
</dbReference>
<evidence type="ECO:0000259" key="1">
    <source>
        <dbReference type="Pfam" id="PF22725"/>
    </source>
</evidence>
<organism evidence="2">
    <name type="scientific">mine drainage metagenome</name>
    <dbReference type="NCBI Taxonomy" id="410659"/>
    <lineage>
        <taxon>unclassified sequences</taxon>
        <taxon>metagenomes</taxon>
        <taxon>ecological metagenomes</taxon>
    </lineage>
</organism>
<gene>
    <name evidence="2" type="ORF">B1A_05782</name>
</gene>
<dbReference type="AlphaFoldDB" id="T1BES4"/>
<dbReference type="EMBL" id="AUZX01004217">
    <property type="protein sequence ID" value="EQD71451.1"/>
    <property type="molecule type" value="Genomic_DNA"/>
</dbReference>
<comment type="caution">
    <text evidence="2">The sequence shown here is derived from an EMBL/GenBank/DDBJ whole genome shotgun (WGS) entry which is preliminary data.</text>
</comment>
<name>T1BES4_9ZZZZ</name>
<sequence length="170" mass="18810">MIRDILNKGKLGEISFIESKWGQLSINRKVAPENKWWHEESKVGGGSVAGMGVHVLDFLNYILGKQSDAVKGMESPLGDIIDNTKCILLRYGNTIATVTSSRKMKEPDNSIRIFGTEGTLEATQIFGTKVSGRLIVNGNLKKEFDGLIDMYEEEVKEFVSLISGQDSRIA</sequence>
<dbReference type="Gene3D" id="3.30.360.10">
    <property type="entry name" value="Dihydrodipicolinate Reductase, domain 2"/>
    <property type="match status" value="1"/>
</dbReference>
<reference evidence="2" key="2">
    <citation type="journal article" date="2014" name="ISME J.">
        <title>Microbial stratification in low pH oxic and suboxic macroscopic growths along an acid mine drainage.</title>
        <authorList>
            <person name="Mendez-Garcia C."/>
            <person name="Mesa V."/>
            <person name="Sprenger R.R."/>
            <person name="Richter M."/>
            <person name="Diez M.S."/>
            <person name="Solano J."/>
            <person name="Bargiela R."/>
            <person name="Golyshina O.V."/>
            <person name="Manteca A."/>
            <person name="Ramos J.L."/>
            <person name="Gallego J.R."/>
            <person name="Llorente I."/>
            <person name="Martins Dos Santos V.A."/>
            <person name="Jensen O.N."/>
            <person name="Pelaez A.I."/>
            <person name="Sanchez J."/>
            <person name="Ferrer M."/>
        </authorList>
    </citation>
    <scope>NUCLEOTIDE SEQUENCE</scope>
</reference>
<protein>
    <submittedName>
        <fullName evidence="2">Oxidoreductase domain protein</fullName>
    </submittedName>
</protein>
<proteinExistence type="predicted"/>
<dbReference type="Pfam" id="PF22725">
    <property type="entry name" value="GFO_IDH_MocA_C3"/>
    <property type="match status" value="1"/>
</dbReference>
<reference evidence="2" key="1">
    <citation type="submission" date="2013-08" db="EMBL/GenBank/DDBJ databases">
        <authorList>
            <person name="Mendez C."/>
            <person name="Richter M."/>
            <person name="Ferrer M."/>
            <person name="Sanchez J."/>
        </authorList>
    </citation>
    <scope>NUCLEOTIDE SEQUENCE</scope>
</reference>
<feature type="non-terminal residue" evidence="2">
    <location>
        <position position="170"/>
    </location>
</feature>
<feature type="domain" description="GFO/IDH/MocA-like oxidoreductase" evidence="1">
    <location>
        <begin position="2"/>
        <end position="121"/>
    </location>
</feature>